<accession>A0AAV2T634</accession>
<name>A0AAV2T634_CALDB</name>
<dbReference type="Proteomes" id="UP001497525">
    <property type="component" value="Unassembled WGS sequence"/>
</dbReference>
<organism evidence="2 3">
    <name type="scientific">Calicophoron daubneyi</name>
    <name type="common">Rumen fluke</name>
    <name type="synonym">Paramphistomum daubneyi</name>
    <dbReference type="NCBI Taxonomy" id="300641"/>
    <lineage>
        <taxon>Eukaryota</taxon>
        <taxon>Metazoa</taxon>
        <taxon>Spiralia</taxon>
        <taxon>Lophotrochozoa</taxon>
        <taxon>Platyhelminthes</taxon>
        <taxon>Trematoda</taxon>
        <taxon>Digenea</taxon>
        <taxon>Plagiorchiida</taxon>
        <taxon>Pronocephalata</taxon>
        <taxon>Paramphistomoidea</taxon>
        <taxon>Paramphistomidae</taxon>
        <taxon>Calicophoron</taxon>
    </lineage>
</organism>
<protein>
    <recommendedName>
        <fullName evidence="4">rRNA-processing protein FYV7</fullName>
    </recommendedName>
</protein>
<dbReference type="AlphaFoldDB" id="A0AAV2T634"/>
<evidence type="ECO:0000256" key="1">
    <source>
        <dbReference type="SAM" id="Coils"/>
    </source>
</evidence>
<proteinExistence type="predicted"/>
<reference evidence="2" key="1">
    <citation type="submission" date="2024-06" db="EMBL/GenBank/DDBJ databases">
        <authorList>
            <person name="Liu X."/>
            <person name="Lenzi L."/>
            <person name="Haldenby T S."/>
            <person name="Uol C."/>
        </authorList>
    </citation>
    <scope>NUCLEOTIDE SEQUENCE</scope>
</reference>
<feature type="coiled-coil region" evidence="1">
    <location>
        <begin position="49"/>
        <end position="76"/>
    </location>
</feature>
<evidence type="ECO:0000313" key="3">
    <source>
        <dbReference type="Proteomes" id="UP001497525"/>
    </source>
</evidence>
<sequence length="107" mass="12755">MGRPRGVVTKDKQNKKLELFSTARSRPLEHHGKDARPKKLKEYMLIQKKIAEEKKQRKLEAEKKILERTRKRRERNICMQKVTKKGQPVMKHRIKLLLKELTGRQSS</sequence>
<dbReference type="InterPro" id="IPR013730">
    <property type="entry name" value="Fyv7/TAP26"/>
</dbReference>
<comment type="caution">
    <text evidence="2">The sequence shown here is derived from an EMBL/GenBank/DDBJ whole genome shotgun (WGS) entry which is preliminary data.</text>
</comment>
<keyword evidence="1" id="KW-0175">Coiled coil</keyword>
<evidence type="ECO:0000313" key="2">
    <source>
        <dbReference type="EMBL" id="CAL5132594.1"/>
    </source>
</evidence>
<evidence type="ECO:0008006" key="4">
    <source>
        <dbReference type="Google" id="ProtNLM"/>
    </source>
</evidence>
<dbReference type="EMBL" id="CAXLJL010000134">
    <property type="protein sequence ID" value="CAL5132594.1"/>
    <property type="molecule type" value="Genomic_DNA"/>
</dbReference>
<gene>
    <name evidence="2" type="ORF">CDAUBV1_LOCUS5446</name>
</gene>
<dbReference type="Pfam" id="PF08524">
    <property type="entry name" value="rRNA_processing"/>
    <property type="match status" value="1"/>
</dbReference>